<evidence type="ECO:0000313" key="7">
    <source>
        <dbReference type="EMBL" id="HCW93526.1"/>
    </source>
</evidence>
<dbReference type="GO" id="GO:0046872">
    <property type="term" value="F:metal ion binding"/>
    <property type="evidence" value="ECO:0007669"/>
    <property type="project" value="UniProtKB-KW"/>
</dbReference>
<sequence length="64" mass="6740">VKNGVKVTYHTPCHQARGLGSSASEMLKEILGNNFVELEDSDVCCGFGGTYSIDFAGISSGILD</sequence>
<name>A0A3D5QCF9_FLESI</name>
<dbReference type="InterPro" id="IPR004017">
    <property type="entry name" value="Cys_rich_dom"/>
</dbReference>
<gene>
    <name evidence="7" type="ORF">DHM44_07570</name>
</gene>
<keyword evidence="4" id="KW-0408">Iron</keyword>
<evidence type="ECO:0000256" key="1">
    <source>
        <dbReference type="ARBA" id="ARBA00022485"/>
    </source>
</evidence>
<proteinExistence type="predicted"/>
<evidence type="ECO:0000256" key="3">
    <source>
        <dbReference type="ARBA" id="ARBA00022737"/>
    </source>
</evidence>
<dbReference type="GO" id="GO:0051539">
    <property type="term" value="F:4 iron, 4 sulfur cluster binding"/>
    <property type="evidence" value="ECO:0007669"/>
    <property type="project" value="UniProtKB-KW"/>
</dbReference>
<evidence type="ECO:0000259" key="6">
    <source>
        <dbReference type="Pfam" id="PF02754"/>
    </source>
</evidence>
<feature type="non-terminal residue" evidence="7">
    <location>
        <position position="1"/>
    </location>
</feature>
<evidence type="ECO:0000256" key="4">
    <source>
        <dbReference type="ARBA" id="ARBA00023004"/>
    </source>
</evidence>
<dbReference type="Proteomes" id="UP000262325">
    <property type="component" value="Unassembled WGS sequence"/>
</dbReference>
<evidence type="ECO:0000256" key="2">
    <source>
        <dbReference type="ARBA" id="ARBA00022723"/>
    </source>
</evidence>
<dbReference type="PANTHER" id="PTHR32479">
    <property type="entry name" value="GLYCOLATE OXIDASE IRON-SULFUR SUBUNIT"/>
    <property type="match status" value="1"/>
</dbReference>
<keyword evidence="3" id="KW-0677">Repeat</keyword>
<keyword evidence="5" id="KW-0411">Iron-sulfur</keyword>
<reference evidence="7 8" key="1">
    <citation type="journal article" date="2018" name="Nat. Biotechnol.">
        <title>A standardized bacterial taxonomy based on genome phylogeny substantially revises the tree of life.</title>
        <authorList>
            <person name="Parks D.H."/>
            <person name="Chuvochina M."/>
            <person name="Waite D.W."/>
            <person name="Rinke C."/>
            <person name="Skarshewski A."/>
            <person name="Chaumeil P.A."/>
            <person name="Hugenholtz P."/>
        </authorList>
    </citation>
    <scope>NUCLEOTIDE SEQUENCE [LARGE SCALE GENOMIC DNA]</scope>
    <source>
        <strain evidence="7">UBA8672</strain>
    </source>
</reference>
<feature type="non-terminal residue" evidence="7">
    <location>
        <position position="64"/>
    </location>
</feature>
<keyword evidence="1" id="KW-0004">4Fe-4S</keyword>
<dbReference type="GO" id="GO:0016491">
    <property type="term" value="F:oxidoreductase activity"/>
    <property type="evidence" value="ECO:0007669"/>
    <property type="project" value="UniProtKB-ARBA"/>
</dbReference>
<accession>A0A3D5QCF9</accession>
<keyword evidence="2" id="KW-0479">Metal-binding</keyword>
<evidence type="ECO:0000256" key="5">
    <source>
        <dbReference type="ARBA" id="ARBA00023014"/>
    </source>
</evidence>
<evidence type="ECO:0000313" key="8">
    <source>
        <dbReference type="Proteomes" id="UP000262325"/>
    </source>
</evidence>
<dbReference type="Pfam" id="PF02754">
    <property type="entry name" value="CCG"/>
    <property type="match status" value="1"/>
</dbReference>
<dbReference type="AlphaFoldDB" id="A0A3D5QCF9"/>
<protein>
    <recommendedName>
        <fullName evidence="6">Cysteine-rich domain-containing protein</fullName>
    </recommendedName>
</protein>
<feature type="domain" description="Cysteine-rich" evidence="6">
    <location>
        <begin position="7"/>
        <end position="54"/>
    </location>
</feature>
<dbReference type="EMBL" id="DPPF01000157">
    <property type="protein sequence ID" value="HCW93526.1"/>
    <property type="molecule type" value="Genomic_DNA"/>
</dbReference>
<comment type="caution">
    <text evidence="7">The sequence shown here is derived from an EMBL/GenBank/DDBJ whole genome shotgun (WGS) entry which is preliminary data.</text>
</comment>
<organism evidence="7 8">
    <name type="scientific">Flexistipes sinusarabici</name>
    <dbReference type="NCBI Taxonomy" id="2352"/>
    <lineage>
        <taxon>Bacteria</taxon>
        <taxon>Pseudomonadati</taxon>
        <taxon>Deferribacterota</taxon>
        <taxon>Deferribacteres</taxon>
        <taxon>Deferribacterales</taxon>
        <taxon>Flexistipitaceae</taxon>
        <taxon>Flexistipes</taxon>
    </lineage>
</organism>